<dbReference type="EMBL" id="WJBH02000007">
    <property type="protein sequence ID" value="KAI9556185.1"/>
    <property type="molecule type" value="Genomic_DNA"/>
</dbReference>
<keyword evidence="1" id="KW-0472">Membrane</keyword>
<name>A0AAD5PUX2_9CRUS</name>
<dbReference type="Gene3D" id="3.40.50.11530">
    <property type="match status" value="1"/>
</dbReference>
<dbReference type="Pfam" id="PF23608">
    <property type="entry name" value="Ig_ILCR1"/>
    <property type="match status" value="1"/>
</dbReference>
<dbReference type="AlphaFoldDB" id="A0AAD5PUX2"/>
<evidence type="ECO:0000259" key="2">
    <source>
        <dbReference type="Pfam" id="PF23608"/>
    </source>
</evidence>
<gene>
    <name evidence="3" type="ORF">GHT06_018759</name>
</gene>
<keyword evidence="4" id="KW-1185">Reference proteome</keyword>
<evidence type="ECO:0000256" key="1">
    <source>
        <dbReference type="SAM" id="Phobius"/>
    </source>
</evidence>
<organism evidence="3 4">
    <name type="scientific">Daphnia sinensis</name>
    <dbReference type="NCBI Taxonomy" id="1820382"/>
    <lineage>
        <taxon>Eukaryota</taxon>
        <taxon>Metazoa</taxon>
        <taxon>Ecdysozoa</taxon>
        <taxon>Arthropoda</taxon>
        <taxon>Crustacea</taxon>
        <taxon>Branchiopoda</taxon>
        <taxon>Diplostraca</taxon>
        <taxon>Cladocera</taxon>
        <taxon>Anomopoda</taxon>
        <taxon>Daphniidae</taxon>
        <taxon>Daphnia</taxon>
        <taxon>Daphnia similis group</taxon>
    </lineage>
</organism>
<keyword evidence="1" id="KW-1133">Transmembrane helix</keyword>
<feature type="transmembrane region" description="Helical" evidence="1">
    <location>
        <begin position="312"/>
        <end position="334"/>
    </location>
</feature>
<feature type="domain" description="ILCR1 Ig-like" evidence="2">
    <location>
        <begin position="178"/>
        <end position="260"/>
    </location>
</feature>
<proteinExistence type="predicted"/>
<protein>
    <recommendedName>
        <fullName evidence="2">ILCR1 Ig-like domain-containing protein</fullName>
    </recommendedName>
</protein>
<keyword evidence="1" id="KW-0812">Transmembrane</keyword>
<evidence type="ECO:0000313" key="4">
    <source>
        <dbReference type="Proteomes" id="UP000820818"/>
    </source>
</evidence>
<dbReference type="InterPro" id="IPR057066">
    <property type="entry name" value="Ig_ILCR1"/>
</dbReference>
<reference evidence="3 4" key="1">
    <citation type="submission" date="2022-05" db="EMBL/GenBank/DDBJ databases">
        <title>A multi-omics perspective on studying reproductive biology in Daphnia sinensis.</title>
        <authorList>
            <person name="Jia J."/>
        </authorList>
    </citation>
    <scope>NUCLEOTIDE SEQUENCE [LARGE SCALE GENOMIC DNA]</scope>
    <source>
        <strain evidence="3 4">WSL</strain>
    </source>
</reference>
<dbReference type="Proteomes" id="UP000820818">
    <property type="component" value="Linkage Group LG7"/>
</dbReference>
<comment type="caution">
    <text evidence="3">The sequence shown here is derived from an EMBL/GenBank/DDBJ whole genome shotgun (WGS) entry which is preliminary data.</text>
</comment>
<evidence type="ECO:0000313" key="3">
    <source>
        <dbReference type="EMBL" id="KAI9556185.1"/>
    </source>
</evidence>
<accession>A0AAD5PUX2</accession>
<sequence length="517" mass="59145">MPKIASYLIEWLMVVASSLLELMRSTGSCSADMHRTLLCCALLFVIVSAGEGLPSLQRVCEQNDVDKLLLDFDEVAAAVNVSFPKENRDDQRFTSYKIYLFANWNQLEPEASCQDAHLSSHTVYDISTETDFLVSLRYVYSGFYRLTVVPWINNTISFQSINAYFIVRTTRLPMAVQNWTTQFIIHPLPVYSSIVIQFLPADPEYDFSLYEVLLSDCDHSSLSISVGHTSICYANQTKPECTFEHLSPGKYCAFVRPIDQRCNYGNVWQVKDHCIVHSDVIELAHSPPSGNLEWLPTGSVIRDRIGNHSATMLAAMVISLVIATGFVVALIYQIRRKRSALRRNHPPKFSATHLTGVAQSTTSNSKKSVLLLWLRDSCQLMQQVDELKDKLRRRNTKIVDIYDDELYDELSVDPLHWLNGIMSTQDLRIVVIGSPRLEQHFANESRPENELDILEGLVLYAIKQLWFMRTASHSLYSTTFFVRFTNTSYHGQTNKLTPFRCFMLPMHCEELIFYINN</sequence>